<evidence type="ECO:0000256" key="6">
    <source>
        <dbReference type="ARBA" id="ARBA00022946"/>
    </source>
</evidence>
<dbReference type="GO" id="GO:0005509">
    <property type="term" value="F:calcium ion binding"/>
    <property type="evidence" value="ECO:0007669"/>
    <property type="project" value="InterPro"/>
</dbReference>
<dbReference type="PROSITE" id="PS50222">
    <property type="entry name" value="EF_HAND_2"/>
    <property type="match status" value="1"/>
</dbReference>
<dbReference type="InterPro" id="IPR002048">
    <property type="entry name" value="EF_hand_dom"/>
</dbReference>
<dbReference type="Proteomes" id="UP000683360">
    <property type="component" value="Unassembled WGS sequence"/>
</dbReference>
<comment type="caution">
    <text evidence="10">The sequence shown here is derived from an EMBL/GenBank/DDBJ whole genome shotgun (WGS) entry which is preliminary data.</text>
</comment>
<evidence type="ECO:0000256" key="3">
    <source>
        <dbReference type="ARBA" id="ARBA00022737"/>
    </source>
</evidence>
<dbReference type="SMART" id="SM00054">
    <property type="entry name" value="EFh"/>
    <property type="match status" value="1"/>
</dbReference>
<dbReference type="SUPFAM" id="SSF47473">
    <property type="entry name" value="EF-hand"/>
    <property type="match status" value="1"/>
</dbReference>
<dbReference type="GO" id="GO:0051560">
    <property type="term" value="P:mitochondrial calcium ion homeostasis"/>
    <property type="evidence" value="ECO:0007669"/>
    <property type="project" value="TreeGrafter"/>
</dbReference>
<keyword evidence="8" id="KW-0472">Membrane</keyword>
<dbReference type="GO" id="GO:0005758">
    <property type="term" value="C:mitochondrial intermembrane space"/>
    <property type="evidence" value="ECO:0007669"/>
    <property type="project" value="UniProtKB-SubCell"/>
</dbReference>
<keyword evidence="6" id="KW-0809">Transit peptide</keyword>
<dbReference type="AlphaFoldDB" id="A0A8S3TIC6"/>
<evidence type="ECO:0000256" key="5">
    <source>
        <dbReference type="ARBA" id="ARBA00022837"/>
    </source>
</evidence>
<evidence type="ECO:0000256" key="1">
    <source>
        <dbReference type="ARBA" id="ARBA00004273"/>
    </source>
</evidence>
<evidence type="ECO:0000313" key="10">
    <source>
        <dbReference type="EMBL" id="CAG2231312.1"/>
    </source>
</evidence>
<dbReference type="InterPro" id="IPR011992">
    <property type="entry name" value="EF-hand-dom_pair"/>
</dbReference>
<evidence type="ECO:0000313" key="11">
    <source>
        <dbReference type="Proteomes" id="UP000683360"/>
    </source>
</evidence>
<dbReference type="Gene3D" id="1.10.238.10">
    <property type="entry name" value="EF-hand"/>
    <property type="match status" value="2"/>
</dbReference>
<accession>A0A8S3TIC6</accession>
<keyword evidence="5" id="KW-0106">Calcium</keyword>
<feature type="domain" description="EF-hand" evidence="9">
    <location>
        <begin position="222"/>
        <end position="257"/>
    </location>
</feature>
<dbReference type="InterPro" id="IPR018247">
    <property type="entry name" value="EF_Hand_1_Ca_BS"/>
</dbReference>
<evidence type="ECO:0000256" key="2">
    <source>
        <dbReference type="ARBA" id="ARBA00004569"/>
    </source>
</evidence>
<gene>
    <name evidence="10" type="ORF">MEDL_44097</name>
</gene>
<evidence type="ECO:0000259" key="9">
    <source>
        <dbReference type="PROSITE" id="PS50222"/>
    </source>
</evidence>
<dbReference type="PANTHER" id="PTHR12294">
    <property type="entry name" value="EF HAND DOMAIN FAMILY A1,A2-RELATED"/>
    <property type="match status" value="1"/>
</dbReference>
<evidence type="ECO:0000256" key="4">
    <source>
        <dbReference type="ARBA" id="ARBA00022792"/>
    </source>
</evidence>
<dbReference type="GO" id="GO:0036444">
    <property type="term" value="P:calcium import into the mitochondrion"/>
    <property type="evidence" value="ECO:0007669"/>
    <property type="project" value="TreeGrafter"/>
</dbReference>
<sequence length="284" mass="33239">MLVINLIRDDFTYFLQPQILKIDIENRRVHATDSLKLESFFALPPQERKFVPRPRAKLQAILDLEGVFSNQQQDTAQAITRKNLEPIPDTTLLIHFFGPKGNDTMQYDDFSRFMENLQAEVIELEFMEFSKGLKTISEEDFARILLRYTMLDKSDVEASVERVRSRIPTEKGITFEDFQQFCHFLNNLDDFTIAMKMYTYADKSVSEEDFQRAVMVCTGQTLSTHLVKTVFQIFDSDGDGHLSHKEFISIMKDRLHRGSRSHLMHTQDTWSTYKTCIKNEMKSY</sequence>
<dbReference type="GO" id="GO:1990246">
    <property type="term" value="C:uniplex complex"/>
    <property type="evidence" value="ECO:0007669"/>
    <property type="project" value="TreeGrafter"/>
</dbReference>
<keyword evidence="11" id="KW-1185">Reference proteome</keyword>
<reference evidence="10" key="1">
    <citation type="submission" date="2021-03" db="EMBL/GenBank/DDBJ databases">
        <authorList>
            <person name="Bekaert M."/>
        </authorList>
    </citation>
    <scope>NUCLEOTIDE SEQUENCE</scope>
</reference>
<dbReference type="OrthoDB" id="5859791at2759"/>
<evidence type="ECO:0000256" key="8">
    <source>
        <dbReference type="ARBA" id="ARBA00023136"/>
    </source>
</evidence>
<protein>
    <submittedName>
        <fullName evidence="10">Calcium uptake protein 2, mitochondrial,Calcium uptake protein 3, mitochondrial</fullName>
    </submittedName>
</protein>
<proteinExistence type="predicted"/>
<evidence type="ECO:0000256" key="7">
    <source>
        <dbReference type="ARBA" id="ARBA00023128"/>
    </source>
</evidence>
<organism evidence="10 11">
    <name type="scientific">Mytilus edulis</name>
    <name type="common">Blue mussel</name>
    <dbReference type="NCBI Taxonomy" id="6550"/>
    <lineage>
        <taxon>Eukaryota</taxon>
        <taxon>Metazoa</taxon>
        <taxon>Spiralia</taxon>
        <taxon>Lophotrochozoa</taxon>
        <taxon>Mollusca</taxon>
        <taxon>Bivalvia</taxon>
        <taxon>Autobranchia</taxon>
        <taxon>Pteriomorphia</taxon>
        <taxon>Mytilida</taxon>
        <taxon>Mytiloidea</taxon>
        <taxon>Mytilidae</taxon>
        <taxon>Mytilinae</taxon>
        <taxon>Mytilus</taxon>
    </lineage>
</organism>
<comment type="subcellular location">
    <subcellularLocation>
        <location evidence="1">Mitochondrion inner membrane</location>
    </subcellularLocation>
    <subcellularLocation>
        <location evidence="2">Mitochondrion intermembrane space</location>
    </subcellularLocation>
</comment>
<dbReference type="EMBL" id="CAJPWZ010002138">
    <property type="protein sequence ID" value="CAG2231312.1"/>
    <property type="molecule type" value="Genomic_DNA"/>
</dbReference>
<keyword evidence="4" id="KW-0999">Mitochondrion inner membrane</keyword>
<dbReference type="PANTHER" id="PTHR12294:SF13">
    <property type="entry name" value="MITOCHONDRIAL CALCIUM UPTAKE 3, ISOFORM D"/>
    <property type="match status" value="1"/>
</dbReference>
<dbReference type="InterPro" id="IPR039800">
    <property type="entry name" value="MICU1/2/3"/>
</dbReference>
<keyword evidence="3" id="KW-0677">Repeat</keyword>
<keyword evidence="7" id="KW-0496">Mitochondrion</keyword>
<dbReference type="Pfam" id="PF13833">
    <property type="entry name" value="EF-hand_8"/>
    <property type="match status" value="1"/>
</dbReference>
<dbReference type="PROSITE" id="PS00018">
    <property type="entry name" value="EF_HAND_1"/>
    <property type="match status" value="1"/>
</dbReference>
<name>A0A8S3TIC6_MYTED</name>